<evidence type="ECO:0000313" key="6">
    <source>
        <dbReference type="EMBL" id="CAA7049113.1"/>
    </source>
</evidence>
<organism evidence="6 7">
    <name type="scientific">Microthlaspi erraticum</name>
    <dbReference type="NCBI Taxonomy" id="1685480"/>
    <lineage>
        <taxon>Eukaryota</taxon>
        <taxon>Viridiplantae</taxon>
        <taxon>Streptophyta</taxon>
        <taxon>Embryophyta</taxon>
        <taxon>Tracheophyta</taxon>
        <taxon>Spermatophyta</taxon>
        <taxon>Magnoliopsida</taxon>
        <taxon>eudicotyledons</taxon>
        <taxon>Gunneridae</taxon>
        <taxon>Pentapetalae</taxon>
        <taxon>rosids</taxon>
        <taxon>malvids</taxon>
        <taxon>Brassicales</taxon>
        <taxon>Brassicaceae</taxon>
        <taxon>Coluteocarpeae</taxon>
        <taxon>Microthlaspi</taxon>
    </lineage>
</organism>
<dbReference type="InterPro" id="IPR042185">
    <property type="entry name" value="Serpin_sf_2"/>
</dbReference>
<accession>A0A6D2K7R1</accession>
<sequence length="352" mass="39757">MDPKKKKQKQKVRKSQAITCPSFSRKDLVITSPSHAKMDLQEATKKQSDVAMFLTRKVISAVARNSNFVFSPASINAVLTMVAATIEEETLRSFVLSCLGSSSSDELYAVFREISSIAPVNGSKNDGGPKIAAAYGVWMEQSISVKPSLKDLFENFFKATFAQVDFRFKAEKVRVKVNELASNQTNGLIKELLPPGSVKSDTDCIYGNVLYFKGTWQDKFEKDLTTNEEFHLLNDTSVSVPFMSSDEDQYIEAYDGFKVLKLPFRRGSDSNHKFSMYFYLPDKKDGLDNLVKKMTSTPGFVDNHIPRSKVEVGEFRIPKFKIEFGFEASKAFKELKLVDEMKISLYHKARDQ</sequence>
<dbReference type="CDD" id="cd02043">
    <property type="entry name" value="serpinP_plants"/>
    <property type="match status" value="1"/>
</dbReference>
<protein>
    <recommendedName>
        <fullName evidence="5">Serpin domain-containing protein</fullName>
    </recommendedName>
</protein>
<name>A0A6D2K7R1_9BRAS</name>
<dbReference type="SMART" id="SM00093">
    <property type="entry name" value="SERPIN"/>
    <property type="match status" value="1"/>
</dbReference>
<keyword evidence="7" id="KW-1185">Reference proteome</keyword>
<evidence type="ECO:0000313" key="7">
    <source>
        <dbReference type="Proteomes" id="UP000467841"/>
    </source>
</evidence>
<feature type="domain" description="Serpin" evidence="5">
    <location>
        <begin position="52"/>
        <end position="352"/>
    </location>
</feature>
<dbReference type="PANTHER" id="PTHR11461:SF347">
    <property type="entry name" value="SERINE PROTEASE INHIBITOR (SERPIN) FAMILY PROTEIN-RELATED"/>
    <property type="match status" value="1"/>
</dbReference>
<dbReference type="GO" id="GO:0005615">
    <property type="term" value="C:extracellular space"/>
    <property type="evidence" value="ECO:0007669"/>
    <property type="project" value="InterPro"/>
</dbReference>
<dbReference type="OrthoDB" id="1063785at2759"/>
<comment type="similarity">
    <text evidence="1 4">Belongs to the serpin family.</text>
</comment>
<dbReference type="AlphaFoldDB" id="A0A6D2K7R1"/>
<gene>
    <name evidence="6" type="ORF">MERR_LOCUS36348</name>
</gene>
<dbReference type="SUPFAM" id="SSF56574">
    <property type="entry name" value="Serpins"/>
    <property type="match status" value="1"/>
</dbReference>
<dbReference type="InterPro" id="IPR023796">
    <property type="entry name" value="Serpin_dom"/>
</dbReference>
<comment type="caution">
    <text evidence="6">The sequence shown here is derived from an EMBL/GenBank/DDBJ whole genome shotgun (WGS) entry which is preliminary data.</text>
</comment>
<evidence type="ECO:0000256" key="2">
    <source>
        <dbReference type="ARBA" id="ARBA00022690"/>
    </source>
</evidence>
<dbReference type="Gene3D" id="3.30.497.10">
    <property type="entry name" value="Antithrombin, subunit I, domain 2"/>
    <property type="match status" value="1"/>
</dbReference>
<dbReference type="PANTHER" id="PTHR11461">
    <property type="entry name" value="SERINE PROTEASE INHIBITOR, SERPIN"/>
    <property type="match status" value="1"/>
</dbReference>
<dbReference type="InterPro" id="IPR000215">
    <property type="entry name" value="Serpin_fam"/>
</dbReference>
<proteinExistence type="inferred from homology"/>
<evidence type="ECO:0000256" key="1">
    <source>
        <dbReference type="ARBA" id="ARBA00009500"/>
    </source>
</evidence>
<dbReference type="EMBL" id="CACVBM020001407">
    <property type="protein sequence ID" value="CAA7049113.1"/>
    <property type="molecule type" value="Genomic_DNA"/>
</dbReference>
<dbReference type="InterPro" id="IPR042178">
    <property type="entry name" value="Serpin_sf_1"/>
</dbReference>
<evidence type="ECO:0000256" key="3">
    <source>
        <dbReference type="ARBA" id="ARBA00022900"/>
    </source>
</evidence>
<keyword evidence="3" id="KW-0722">Serine protease inhibitor</keyword>
<dbReference type="GO" id="GO:0004867">
    <property type="term" value="F:serine-type endopeptidase inhibitor activity"/>
    <property type="evidence" value="ECO:0007669"/>
    <property type="project" value="UniProtKB-KW"/>
</dbReference>
<dbReference type="InterPro" id="IPR036186">
    <property type="entry name" value="Serpin_sf"/>
</dbReference>
<keyword evidence="2" id="KW-0646">Protease inhibitor</keyword>
<dbReference type="Proteomes" id="UP000467841">
    <property type="component" value="Unassembled WGS sequence"/>
</dbReference>
<dbReference type="Pfam" id="PF00079">
    <property type="entry name" value="Serpin"/>
    <property type="match status" value="1"/>
</dbReference>
<evidence type="ECO:0000256" key="4">
    <source>
        <dbReference type="RuleBase" id="RU000411"/>
    </source>
</evidence>
<dbReference type="FunFam" id="2.30.39.10:FF:000022">
    <property type="entry name" value="Os11g0230400 protein"/>
    <property type="match status" value="1"/>
</dbReference>
<reference evidence="6" key="1">
    <citation type="submission" date="2020-01" db="EMBL/GenBank/DDBJ databases">
        <authorList>
            <person name="Mishra B."/>
        </authorList>
    </citation>
    <scope>NUCLEOTIDE SEQUENCE [LARGE SCALE GENOMIC DNA]</scope>
</reference>
<evidence type="ECO:0000259" key="5">
    <source>
        <dbReference type="SMART" id="SM00093"/>
    </source>
</evidence>
<dbReference type="Gene3D" id="2.30.39.10">
    <property type="entry name" value="Alpha-1-antitrypsin, domain 1"/>
    <property type="match status" value="1"/>
</dbReference>